<dbReference type="Proteomes" id="UP001321760">
    <property type="component" value="Unassembled WGS sequence"/>
</dbReference>
<evidence type="ECO:0000256" key="1">
    <source>
        <dbReference type="SAM" id="MobiDB-lite"/>
    </source>
</evidence>
<feature type="region of interest" description="Disordered" evidence="1">
    <location>
        <begin position="38"/>
        <end position="76"/>
    </location>
</feature>
<accession>A0AAV9GVF2</accession>
<gene>
    <name evidence="2" type="ORF">QBC34DRAFT_32059</name>
</gene>
<comment type="caution">
    <text evidence="2">The sequence shown here is derived from an EMBL/GenBank/DDBJ whole genome shotgun (WGS) entry which is preliminary data.</text>
</comment>
<reference evidence="2" key="1">
    <citation type="journal article" date="2023" name="Mol. Phylogenet. Evol.">
        <title>Genome-scale phylogeny and comparative genomics of the fungal order Sordariales.</title>
        <authorList>
            <person name="Hensen N."/>
            <person name="Bonometti L."/>
            <person name="Westerberg I."/>
            <person name="Brannstrom I.O."/>
            <person name="Guillou S."/>
            <person name="Cros-Aarteil S."/>
            <person name="Calhoun S."/>
            <person name="Haridas S."/>
            <person name="Kuo A."/>
            <person name="Mondo S."/>
            <person name="Pangilinan J."/>
            <person name="Riley R."/>
            <person name="LaButti K."/>
            <person name="Andreopoulos B."/>
            <person name="Lipzen A."/>
            <person name="Chen C."/>
            <person name="Yan M."/>
            <person name="Daum C."/>
            <person name="Ng V."/>
            <person name="Clum A."/>
            <person name="Steindorff A."/>
            <person name="Ohm R.A."/>
            <person name="Martin F."/>
            <person name="Silar P."/>
            <person name="Natvig D.O."/>
            <person name="Lalanne C."/>
            <person name="Gautier V."/>
            <person name="Ament-Velasquez S.L."/>
            <person name="Kruys A."/>
            <person name="Hutchinson M.I."/>
            <person name="Powell A.J."/>
            <person name="Barry K."/>
            <person name="Miller A.N."/>
            <person name="Grigoriev I.V."/>
            <person name="Debuchy R."/>
            <person name="Gladieux P."/>
            <person name="Hiltunen Thoren M."/>
            <person name="Johannesson H."/>
        </authorList>
    </citation>
    <scope>NUCLEOTIDE SEQUENCE</scope>
    <source>
        <strain evidence="2">PSN243</strain>
    </source>
</reference>
<feature type="compositionally biased region" description="Acidic residues" evidence="1">
    <location>
        <begin position="367"/>
        <end position="383"/>
    </location>
</feature>
<feature type="compositionally biased region" description="Low complexity" evidence="1">
    <location>
        <begin position="223"/>
        <end position="238"/>
    </location>
</feature>
<reference evidence="2" key="2">
    <citation type="submission" date="2023-05" db="EMBL/GenBank/DDBJ databases">
        <authorList>
            <consortium name="Lawrence Berkeley National Laboratory"/>
            <person name="Steindorff A."/>
            <person name="Hensen N."/>
            <person name="Bonometti L."/>
            <person name="Westerberg I."/>
            <person name="Brannstrom I.O."/>
            <person name="Guillou S."/>
            <person name="Cros-Aarteil S."/>
            <person name="Calhoun S."/>
            <person name="Haridas S."/>
            <person name="Kuo A."/>
            <person name="Mondo S."/>
            <person name="Pangilinan J."/>
            <person name="Riley R."/>
            <person name="Labutti K."/>
            <person name="Andreopoulos B."/>
            <person name="Lipzen A."/>
            <person name="Chen C."/>
            <person name="Yanf M."/>
            <person name="Daum C."/>
            <person name="Ng V."/>
            <person name="Clum A."/>
            <person name="Ohm R."/>
            <person name="Martin F."/>
            <person name="Silar P."/>
            <person name="Natvig D."/>
            <person name="Lalanne C."/>
            <person name="Gautier V."/>
            <person name="Ament-Velasquez S.L."/>
            <person name="Kruys A."/>
            <person name="Hutchinson M.I."/>
            <person name="Powell A.J."/>
            <person name="Barry K."/>
            <person name="Miller A.N."/>
            <person name="Grigoriev I.V."/>
            <person name="Debuchy R."/>
            <person name="Gladieux P."/>
            <person name="Thoren M.H."/>
            <person name="Johannesson H."/>
        </authorList>
    </citation>
    <scope>NUCLEOTIDE SEQUENCE</scope>
    <source>
        <strain evidence="2">PSN243</strain>
    </source>
</reference>
<feature type="compositionally biased region" description="Low complexity" evidence="1">
    <location>
        <begin position="202"/>
        <end position="214"/>
    </location>
</feature>
<name>A0AAV9GVF2_9PEZI</name>
<feature type="compositionally biased region" description="Basic and acidic residues" evidence="1">
    <location>
        <begin position="352"/>
        <end position="361"/>
    </location>
</feature>
<evidence type="ECO:0000313" key="3">
    <source>
        <dbReference type="Proteomes" id="UP001321760"/>
    </source>
</evidence>
<dbReference type="AlphaFoldDB" id="A0AAV9GVF2"/>
<feature type="region of interest" description="Disordered" evidence="1">
    <location>
        <begin position="191"/>
        <end position="245"/>
    </location>
</feature>
<sequence length="383" mass="42169">MMPSMLNAKHMVGASHLPAASYANDAMLDELSRQLAATNNSRRLSRGSGSQKIGNAMRIVKPGSANNSPRSNTMQSRRRTLIGEGQQRPHLQPVDASYLPTPMYELNCEPMCEPEKRPARPVSWHPSSLQIPQQQYQQHCAAPCNFVAYDADQLANYQQFPPTPTAYSAYNSPSAFSPLALPYSNLHTPQYYSPSTRPLHAQSQPQPQPQQHQQTSTYQVNQSPSYSTGTTSSSSSSSELPYLPAPRLPATAGGVLDWETFAAQGFDRYAAPPTPEDFVVHHQPLQKFETTVPPKVAPEETIPYRPLDDDESEGEILYGMGLYDAPDVDSAVDFHRSTVFSLLGGSATQTERTGKGLKLEDAWEPPASDDEDEEEDAEGEDQE</sequence>
<keyword evidence="3" id="KW-1185">Reference proteome</keyword>
<organism evidence="2 3">
    <name type="scientific">Podospora aff. communis PSN243</name>
    <dbReference type="NCBI Taxonomy" id="3040156"/>
    <lineage>
        <taxon>Eukaryota</taxon>
        <taxon>Fungi</taxon>
        <taxon>Dikarya</taxon>
        <taxon>Ascomycota</taxon>
        <taxon>Pezizomycotina</taxon>
        <taxon>Sordariomycetes</taxon>
        <taxon>Sordariomycetidae</taxon>
        <taxon>Sordariales</taxon>
        <taxon>Podosporaceae</taxon>
        <taxon>Podospora</taxon>
    </lineage>
</organism>
<evidence type="ECO:0000313" key="2">
    <source>
        <dbReference type="EMBL" id="KAK4452305.1"/>
    </source>
</evidence>
<feature type="region of interest" description="Disordered" evidence="1">
    <location>
        <begin position="344"/>
        <end position="383"/>
    </location>
</feature>
<protein>
    <submittedName>
        <fullName evidence="2">Uncharacterized protein</fullName>
    </submittedName>
</protein>
<dbReference type="EMBL" id="MU865924">
    <property type="protein sequence ID" value="KAK4452305.1"/>
    <property type="molecule type" value="Genomic_DNA"/>
</dbReference>
<proteinExistence type="predicted"/>
<feature type="compositionally biased region" description="Polar residues" evidence="1">
    <location>
        <begin position="64"/>
        <end position="75"/>
    </location>
</feature>